<feature type="domain" description="OVATE" evidence="7">
    <location>
        <begin position="129"/>
        <end position="188"/>
    </location>
</feature>
<dbReference type="InterPro" id="IPR038933">
    <property type="entry name" value="Ovate"/>
</dbReference>
<comment type="subcellular location">
    <subcellularLocation>
        <location evidence="1 6">Nucleus</location>
    </subcellularLocation>
</comment>
<dbReference type="GO" id="GO:0005634">
    <property type="term" value="C:nucleus"/>
    <property type="evidence" value="ECO:0007669"/>
    <property type="project" value="UniProtKB-SubCell"/>
</dbReference>
<dbReference type="PROSITE" id="PS51754">
    <property type="entry name" value="OVATE"/>
    <property type="match status" value="1"/>
</dbReference>
<keyword evidence="9" id="KW-1185">Reference proteome</keyword>
<accession>A0A2U1M003</accession>
<gene>
    <name evidence="8" type="ORF">CTI12_AA433190</name>
</gene>
<keyword evidence="5 6" id="KW-0539">Nucleus</keyword>
<evidence type="ECO:0000256" key="1">
    <source>
        <dbReference type="ARBA" id="ARBA00004123"/>
    </source>
</evidence>
<sequence length="218" mass="24602">MGKNMNLFPSLLLHKKHKQLWSLWPSCTHSKTTSFRATKDHEPIFKNPKNDMLVEPQVEFTTLGSFFTNSSESASTSTESDECSAVETIVRGARSDRLFFEPDATSSILETHGSGRKCTTLVCKESVTIVMESHNPYQDFKKSMEEMVEMHGLKDWECLEELLRWYLRMNGKNNHEFIVGAFVDLLAGINGGHSFTSVASTFSSSTDHLSHEGKMVIK</sequence>
<evidence type="ECO:0000256" key="5">
    <source>
        <dbReference type="ARBA" id="ARBA00023242"/>
    </source>
</evidence>
<dbReference type="PANTHER" id="PTHR33057:SF26">
    <property type="entry name" value="TRANSCRIPTION REPRESSOR OFP13"/>
    <property type="match status" value="1"/>
</dbReference>
<evidence type="ECO:0000313" key="8">
    <source>
        <dbReference type="EMBL" id="PWA54579.1"/>
    </source>
</evidence>
<dbReference type="NCBIfam" id="TIGR01568">
    <property type="entry name" value="A_thal_3678"/>
    <property type="match status" value="1"/>
</dbReference>
<keyword evidence="3 6" id="KW-0805">Transcription regulation</keyword>
<evidence type="ECO:0000256" key="2">
    <source>
        <dbReference type="ARBA" id="ARBA00022491"/>
    </source>
</evidence>
<reference evidence="8 9" key="1">
    <citation type="journal article" date="2018" name="Mol. Plant">
        <title>The genome of Artemisia annua provides insight into the evolution of Asteraceae family and artemisinin biosynthesis.</title>
        <authorList>
            <person name="Shen Q."/>
            <person name="Zhang L."/>
            <person name="Liao Z."/>
            <person name="Wang S."/>
            <person name="Yan T."/>
            <person name="Shi P."/>
            <person name="Liu M."/>
            <person name="Fu X."/>
            <person name="Pan Q."/>
            <person name="Wang Y."/>
            <person name="Lv Z."/>
            <person name="Lu X."/>
            <person name="Zhang F."/>
            <person name="Jiang W."/>
            <person name="Ma Y."/>
            <person name="Chen M."/>
            <person name="Hao X."/>
            <person name="Li L."/>
            <person name="Tang Y."/>
            <person name="Lv G."/>
            <person name="Zhou Y."/>
            <person name="Sun X."/>
            <person name="Brodelius P.E."/>
            <person name="Rose J.K.C."/>
            <person name="Tang K."/>
        </authorList>
    </citation>
    <scope>NUCLEOTIDE SEQUENCE [LARGE SCALE GENOMIC DNA]</scope>
    <source>
        <strain evidence="9">cv. Huhao1</strain>
        <tissue evidence="8">Leaf</tissue>
    </source>
</reference>
<dbReference type="InterPro" id="IPR006458">
    <property type="entry name" value="Ovate_C"/>
</dbReference>
<dbReference type="STRING" id="35608.A0A2U1M003"/>
<dbReference type="Proteomes" id="UP000245207">
    <property type="component" value="Unassembled WGS sequence"/>
</dbReference>
<dbReference type="EMBL" id="PKPP01007031">
    <property type="protein sequence ID" value="PWA54579.1"/>
    <property type="molecule type" value="Genomic_DNA"/>
</dbReference>
<evidence type="ECO:0000256" key="3">
    <source>
        <dbReference type="ARBA" id="ARBA00023015"/>
    </source>
</evidence>
<evidence type="ECO:0000256" key="6">
    <source>
        <dbReference type="RuleBase" id="RU367028"/>
    </source>
</evidence>
<name>A0A2U1M003_ARTAN</name>
<keyword evidence="2 6" id="KW-0678">Repressor</keyword>
<evidence type="ECO:0000256" key="4">
    <source>
        <dbReference type="ARBA" id="ARBA00023163"/>
    </source>
</evidence>
<keyword evidence="4 6" id="KW-0804">Transcription</keyword>
<evidence type="ECO:0000313" key="9">
    <source>
        <dbReference type="Proteomes" id="UP000245207"/>
    </source>
</evidence>
<protein>
    <recommendedName>
        <fullName evidence="6">Transcription repressor</fullName>
    </recommendedName>
    <alternativeName>
        <fullName evidence="6">Ovate family protein</fullName>
    </alternativeName>
</protein>
<comment type="caution">
    <text evidence="8">The sequence shown here is derived from an EMBL/GenBank/DDBJ whole genome shotgun (WGS) entry which is preliminary data.</text>
</comment>
<comment type="function">
    <text evidence="6">Transcriptional repressor that regulates multiple aspects of plant growth and development.</text>
</comment>
<dbReference type="PANTHER" id="PTHR33057">
    <property type="entry name" value="TRANSCRIPTION REPRESSOR OFP7-RELATED"/>
    <property type="match status" value="1"/>
</dbReference>
<evidence type="ECO:0000259" key="7">
    <source>
        <dbReference type="PROSITE" id="PS51754"/>
    </source>
</evidence>
<dbReference type="OrthoDB" id="689823at2759"/>
<dbReference type="Pfam" id="PF04844">
    <property type="entry name" value="Ovate"/>
    <property type="match status" value="1"/>
</dbReference>
<organism evidence="8 9">
    <name type="scientific">Artemisia annua</name>
    <name type="common">Sweet wormwood</name>
    <dbReference type="NCBI Taxonomy" id="35608"/>
    <lineage>
        <taxon>Eukaryota</taxon>
        <taxon>Viridiplantae</taxon>
        <taxon>Streptophyta</taxon>
        <taxon>Embryophyta</taxon>
        <taxon>Tracheophyta</taxon>
        <taxon>Spermatophyta</taxon>
        <taxon>Magnoliopsida</taxon>
        <taxon>eudicotyledons</taxon>
        <taxon>Gunneridae</taxon>
        <taxon>Pentapetalae</taxon>
        <taxon>asterids</taxon>
        <taxon>campanulids</taxon>
        <taxon>Asterales</taxon>
        <taxon>Asteraceae</taxon>
        <taxon>Asteroideae</taxon>
        <taxon>Anthemideae</taxon>
        <taxon>Artemisiinae</taxon>
        <taxon>Artemisia</taxon>
    </lineage>
</organism>
<dbReference type="GO" id="GO:0045892">
    <property type="term" value="P:negative regulation of DNA-templated transcription"/>
    <property type="evidence" value="ECO:0007669"/>
    <property type="project" value="UniProtKB-UniRule"/>
</dbReference>
<proteinExistence type="predicted"/>
<dbReference type="AlphaFoldDB" id="A0A2U1M003"/>